<proteinExistence type="predicted"/>
<dbReference type="EMBL" id="FPKH01000001">
    <property type="protein sequence ID" value="SFX48091.1"/>
    <property type="molecule type" value="Genomic_DNA"/>
</dbReference>
<dbReference type="Proteomes" id="UP000182489">
    <property type="component" value="Unassembled WGS sequence"/>
</dbReference>
<protein>
    <recommendedName>
        <fullName evidence="3">DUF1311 domain-containing protein</fullName>
    </recommendedName>
</protein>
<evidence type="ECO:0000313" key="1">
    <source>
        <dbReference type="EMBL" id="SFX48091.1"/>
    </source>
</evidence>
<name>A0AB38C7G6_9BURK</name>
<evidence type="ECO:0008006" key="3">
    <source>
        <dbReference type="Google" id="ProtNLM"/>
    </source>
</evidence>
<accession>A0AB38C7G6</accession>
<reference evidence="1 2" key="1">
    <citation type="submission" date="2016-11" db="EMBL/GenBank/DDBJ databases">
        <authorList>
            <person name="Varghese N."/>
            <person name="Submissions S."/>
        </authorList>
    </citation>
    <scope>NUCLEOTIDE SEQUENCE [LARGE SCALE GENOMIC DNA]</scope>
    <source>
        <strain evidence="1 2">NFR18</strain>
    </source>
</reference>
<comment type="caution">
    <text evidence="1">The sequence shown here is derived from an EMBL/GenBank/DDBJ whole genome shotgun (WGS) entry which is preliminary data.</text>
</comment>
<evidence type="ECO:0000313" key="2">
    <source>
        <dbReference type="Proteomes" id="UP000182489"/>
    </source>
</evidence>
<sequence>MHRTPYKIGVSLTKALVKILLIILVLIFPLVSSAADRESCADSLDGMKRVLRDANDKADEAKHEHRAWKSCKDSLSSGYDSDGDRCEGKASRLRSADGDLNSELSTLERKYRSVKSDCSAPDRRASASAAKTGDEHCDVYRAYLGQMGYPTLLNLCKQYMPEDECGKCLGFRPTVSGIVVLPPAVQPTVKRNNK</sequence>
<gene>
    <name evidence="1" type="ORF">SAMN03097694_2403</name>
</gene>
<dbReference type="AlphaFoldDB" id="A0AB38C7G6"/>
<organism evidence="1 2">
    <name type="scientific">Janthinobacterium lividum</name>
    <dbReference type="NCBI Taxonomy" id="29581"/>
    <lineage>
        <taxon>Bacteria</taxon>
        <taxon>Pseudomonadati</taxon>
        <taxon>Pseudomonadota</taxon>
        <taxon>Betaproteobacteria</taxon>
        <taxon>Burkholderiales</taxon>
        <taxon>Oxalobacteraceae</taxon>
        <taxon>Janthinobacterium</taxon>
    </lineage>
</organism>